<comment type="similarity">
    <text evidence="7">Belongs to the glycosyltransferase 87 family.</text>
</comment>
<keyword evidence="2" id="KW-1003">Cell membrane</keyword>
<evidence type="ECO:0000256" key="1">
    <source>
        <dbReference type="ARBA" id="ARBA00004651"/>
    </source>
</evidence>
<keyword evidence="5 8" id="KW-1133">Transmembrane helix</keyword>
<evidence type="ECO:0000256" key="3">
    <source>
        <dbReference type="ARBA" id="ARBA00022679"/>
    </source>
</evidence>
<evidence type="ECO:0000256" key="7">
    <source>
        <dbReference type="ARBA" id="ARBA00024033"/>
    </source>
</evidence>
<organism evidence="9 10">
    <name type="scientific">Microbacterium sorbitolivorans</name>
    <dbReference type="NCBI Taxonomy" id="1867410"/>
    <lineage>
        <taxon>Bacteria</taxon>
        <taxon>Bacillati</taxon>
        <taxon>Actinomycetota</taxon>
        <taxon>Actinomycetes</taxon>
        <taxon>Micrococcales</taxon>
        <taxon>Microbacteriaceae</taxon>
        <taxon>Microbacterium</taxon>
    </lineage>
</organism>
<dbReference type="AlphaFoldDB" id="A0A367XWR6"/>
<dbReference type="OrthoDB" id="581198at2"/>
<name>A0A367XWR6_9MICO</name>
<proteinExistence type="inferred from homology"/>
<evidence type="ECO:0000256" key="6">
    <source>
        <dbReference type="ARBA" id="ARBA00023136"/>
    </source>
</evidence>
<evidence type="ECO:0000256" key="8">
    <source>
        <dbReference type="SAM" id="Phobius"/>
    </source>
</evidence>
<keyword evidence="3" id="KW-0808">Transferase</keyword>
<reference evidence="9 10" key="1">
    <citation type="submission" date="2018-07" db="EMBL/GenBank/DDBJ databases">
        <title>Microbacterium endoborsara sp. nov., a novel actinobacterium isolated from Borszczowia aralocaspica.</title>
        <authorList>
            <person name="An D."/>
        </authorList>
    </citation>
    <scope>NUCLEOTIDE SEQUENCE [LARGE SCALE GENOMIC DNA]</scope>
    <source>
        <strain evidence="9 10">C1.15228</strain>
    </source>
</reference>
<evidence type="ECO:0000256" key="4">
    <source>
        <dbReference type="ARBA" id="ARBA00022692"/>
    </source>
</evidence>
<feature type="transmembrane region" description="Helical" evidence="8">
    <location>
        <begin position="331"/>
        <end position="350"/>
    </location>
</feature>
<dbReference type="Proteomes" id="UP000253508">
    <property type="component" value="Unassembled WGS sequence"/>
</dbReference>
<sequence length="397" mass="41975">MARAGLWVAFAAAHMWAITLGWLWPNQPMGDTYLVYEPWATAALTGGGVVGVDSSWVYPPLALAPMIIAKTLVWFSSYSLAWAILVAILNAGAFALLLGRGSSRPRLIAAGYWVVFITLLGPIAIFRIDAISVPIALVGLLLAARHPRVAGALVGVATWIKVWPAALVAALVVALRRRLSIIWGGAVVSLVIAFVVVAAGGSENLLSFVAEQGGRGLQIEAVAAAPFLFGLGGAVVEYSYEILTFQVTGSGTQDVSDALTPIMGLVMLAVCVIGAWRVRQGATALRLLPPLALALVATFIVTNKVGSPQFQSWLAVPIVLWIVWDRDRAKGPAVLTLVIAGLTQVVYPIVYQQILETQTPALLVLAARNLAVVALLVWAIVGVWSARPQPSSSTLVV</sequence>
<feature type="transmembrane region" description="Helical" evidence="8">
    <location>
        <begin position="149"/>
        <end position="174"/>
    </location>
</feature>
<dbReference type="RefSeq" id="WP_114118681.1">
    <property type="nucleotide sequence ID" value="NZ_BMHU01000005.1"/>
</dbReference>
<feature type="transmembrane region" description="Helical" evidence="8">
    <location>
        <begin position="181"/>
        <end position="201"/>
    </location>
</feature>
<comment type="subcellular location">
    <subcellularLocation>
        <location evidence="1">Cell membrane</location>
        <topology evidence="1">Multi-pass membrane protein</topology>
    </subcellularLocation>
</comment>
<dbReference type="GO" id="GO:0005886">
    <property type="term" value="C:plasma membrane"/>
    <property type="evidence" value="ECO:0007669"/>
    <property type="project" value="UniProtKB-SubCell"/>
</dbReference>
<evidence type="ECO:0000313" key="10">
    <source>
        <dbReference type="Proteomes" id="UP000253508"/>
    </source>
</evidence>
<keyword evidence="10" id="KW-1185">Reference proteome</keyword>
<evidence type="ECO:0000256" key="2">
    <source>
        <dbReference type="ARBA" id="ARBA00022475"/>
    </source>
</evidence>
<feature type="transmembrane region" description="Helical" evidence="8">
    <location>
        <begin position="258"/>
        <end position="276"/>
    </location>
</feature>
<protein>
    <submittedName>
        <fullName evidence="9">DUF2029 domain-containing protein</fullName>
    </submittedName>
</protein>
<feature type="transmembrane region" description="Helical" evidence="8">
    <location>
        <begin position="362"/>
        <end position="384"/>
    </location>
</feature>
<accession>A0A367XWR6</accession>
<comment type="caution">
    <text evidence="9">The sequence shown here is derived from an EMBL/GenBank/DDBJ whole genome shotgun (WGS) entry which is preliminary data.</text>
</comment>
<keyword evidence="4 8" id="KW-0812">Transmembrane</keyword>
<dbReference type="InterPro" id="IPR018584">
    <property type="entry name" value="GT87"/>
</dbReference>
<feature type="transmembrane region" description="Helical" evidence="8">
    <location>
        <begin position="6"/>
        <end position="24"/>
    </location>
</feature>
<evidence type="ECO:0000256" key="5">
    <source>
        <dbReference type="ARBA" id="ARBA00022989"/>
    </source>
</evidence>
<dbReference type="Pfam" id="PF09594">
    <property type="entry name" value="GT87"/>
    <property type="match status" value="1"/>
</dbReference>
<keyword evidence="6 8" id="KW-0472">Membrane</keyword>
<dbReference type="EMBL" id="QORO01000005">
    <property type="protein sequence ID" value="RCK57241.1"/>
    <property type="molecule type" value="Genomic_DNA"/>
</dbReference>
<gene>
    <name evidence="9" type="ORF">DTO57_12115</name>
</gene>
<feature type="transmembrane region" description="Helical" evidence="8">
    <location>
        <begin position="110"/>
        <end position="143"/>
    </location>
</feature>
<dbReference type="GO" id="GO:0016758">
    <property type="term" value="F:hexosyltransferase activity"/>
    <property type="evidence" value="ECO:0007669"/>
    <property type="project" value="InterPro"/>
</dbReference>
<evidence type="ECO:0000313" key="9">
    <source>
        <dbReference type="EMBL" id="RCK57241.1"/>
    </source>
</evidence>
<feature type="transmembrane region" description="Helical" evidence="8">
    <location>
        <begin position="78"/>
        <end position="98"/>
    </location>
</feature>
<feature type="transmembrane region" description="Helical" evidence="8">
    <location>
        <begin position="283"/>
        <end position="302"/>
    </location>
</feature>